<dbReference type="GO" id="GO:0003924">
    <property type="term" value="F:GTPase activity"/>
    <property type="evidence" value="ECO:0007669"/>
    <property type="project" value="InterPro"/>
</dbReference>
<dbReference type="InterPro" id="IPR023115">
    <property type="entry name" value="TIF_IF2_dom3"/>
</dbReference>
<dbReference type="PANTHER" id="PTHR43381">
    <property type="entry name" value="TRANSLATION INITIATION FACTOR IF-2-RELATED"/>
    <property type="match status" value="1"/>
</dbReference>
<dbReference type="FunFam" id="3.40.50.10050:FF:000001">
    <property type="entry name" value="Translation initiation factor IF-2"/>
    <property type="match status" value="1"/>
</dbReference>
<protein>
    <recommendedName>
        <fullName evidence="7">Tr-type G domain-containing protein</fullName>
    </recommendedName>
</protein>
<evidence type="ECO:0000256" key="6">
    <source>
        <dbReference type="SAM" id="MobiDB-lite"/>
    </source>
</evidence>
<dbReference type="InterPro" id="IPR009000">
    <property type="entry name" value="Transl_B-barrel_sf"/>
</dbReference>
<proteinExistence type="inferred from homology"/>
<dbReference type="Gene3D" id="3.40.50.10050">
    <property type="entry name" value="Translation initiation factor IF- 2, domain 3"/>
    <property type="match status" value="1"/>
</dbReference>
<dbReference type="FunFam" id="3.40.50.300:FF:000019">
    <property type="entry name" value="Translation initiation factor IF-2"/>
    <property type="match status" value="1"/>
</dbReference>
<evidence type="ECO:0000256" key="4">
    <source>
        <dbReference type="ARBA" id="ARBA00022917"/>
    </source>
</evidence>
<keyword evidence="3" id="KW-0547">Nucleotide-binding</keyword>
<dbReference type="InterPro" id="IPR053905">
    <property type="entry name" value="EF-G-like_DII"/>
</dbReference>
<dbReference type="PANTHER" id="PTHR43381:SF4">
    <property type="entry name" value="EUKARYOTIC TRANSLATION INITIATION FACTOR 5B"/>
    <property type="match status" value="1"/>
</dbReference>
<evidence type="ECO:0000313" key="8">
    <source>
        <dbReference type="EMBL" id="OGY40552.1"/>
    </source>
</evidence>
<dbReference type="NCBIfam" id="TIGR00231">
    <property type="entry name" value="small_GTP"/>
    <property type="match status" value="1"/>
</dbReference>
<dbReference type="Gene3D" id="3.40.50.300">
    <property type="entry name" value="P-loop containing nucleotide triphosphate hydrolases"/>
    <property type="match status" value="1"/>
</dbReference>
<dbReference type="InterPro" id="IPR015760">
    <property type="entry name" value="TIF_IF2"/>
</dbReference>
<dbReference type="SUPFAM" id="SSF52156">
    <property type="entry name" value="Initiation factor IF2/eIF5b, domain 3"/>
    <property type="match status" value="1"/>
</dbReference>
<dbReference type="InterPro" id="IPR036925">
    <property type="entry name" value="TIF_IF2_dom3_sf"/>
</dbReference>
<dbReference type="Proteomes" id="UP000178570">
    <property type="component" value="Unassembled WGS sequence"/>
</dbReference>
<gene>
    <name evidence="8" type="ORF">A2570_02330</name>
</gene>
<comment type="similarity">
    <text evidence="1">Belongs to the TRAFAC class translation factor GTPase superfamily. Classic translation factor GTPase family. IF-2 subfamily.</text>
</comment>
<dbReference type="Gene3D" id="2.40.30.10">
    <property type="entry name" value="Translation factors"/>
    <property type="match status" value="2"/>
</dbReference>
<dbReference type="AlphaFoldDB" id="A0A1G1XKR8"/>
<dbReference type="Pfam" id="PF11987">
    <property type="entry name" value="IF-2"/>
    <property type="match status" value="1"/>
</dbReference>
<comment type="caution">
    <text evidence="8">The sequence shown here is derived from an EMBL/GenBank/DDBJ whole genome shotgun (WGS) entry which is preliminary data.</text>
</comment>
<dbReference type="GO" id="GO:0005525">
    <property type="term" value="F:GTP binding"/>
    <property type="evidence" value="ECO:0007669"/>
    <property type="project" value="UniProtKB-KW"/>
</dbReference>
<dbReference type="PROSITE" id="PS51722">
    <property type="entry name" value="G_TR_2"/>
    <property type="match status" value="1"/>
</dbReference>
<accession>A0A1G1XKR8</accession>
<evidence type="ECO:0000256" key="2">
    <source>
        <dbReference type="ARBA" id="ARBA00022540"/>
    </source>
</evidence>
<name>A0A1G1XKR8_9BACT</name>
<dbReference type="SUPFAM" id="SSF52540">
    <property type="entry name" value="P-loop containing nucleoside triphosphate hydrolases"/>
    <property type="match status" value="1"/>
</dbReference>
<reference evidence="8 9" key="1">
    <citation type="journal article" date="2016" name="Nat. Commun.">
        <title>Thousands of microbial genomes shed light on interconnected biogeochemical processes in an aquifer system.</title>
        <authorList>
            <person name="Anantharaman K."/>
            <person name="Brown C.T."/>
            <person name="Hug L.A."/>
            <person name="Sharon I."/>
            <person name="Castelle C.J."/>
            <person name="Probst A.J."/>
            <person name="Thomas B.C."/>
            <person name="Singh A."/>
            <person name="Wilkins M.J."/>
            <person name="Karaoz U."/>
            <person name="Brodie E.L."/>
            <person name="Williams K.H."/>
            <person name="Hubbard S.S."/>
            <person name="Banfield J.F."/>
        </authorList>
    </citation>
    <scope>NUCLEOTIDE SEQUENCE [LARGE SCALE GENOMIC DNA]</scope>
</reference>
<dbReference type="InterPro" id="IPR000795">
    <property type="entry name" value="T_Tr_GTP-bd_dom"/>
</dbReference>
<evidence type="ECO:0000256" key="1">
    <source>
        <dbReference type="ARBA" id="ARBA00007733"/>
    </source>
</evidence>
<feature type="compositionally biased region" description="Polar residues" evidence="6">
    <location>
        <begin position="1"/>
        <end position="22"/>
    </location>
</feature>
<dbReference type="Pfam" id="PF00009">
    <property type="entry name" value="GTP_EFTU"/>
    <property type="match status" value="1"/>
</dbReference>
<organism evidence="8 9">
    <name type="scientific">Candidatus Brennerbacteria bacterium RIFOXYD1_FULL_41_16</name>
    <dbReference type="NCBI Taxonomy" id="1797529"/>
    <lineage>
        <taxon>Bacteria</taxon>
        <taxon>Candidatus Brenneribacteriota</taxon>
    </lineage>
</organism>
<dbReference type="Pfam" id="PF22042">
    <property type="entry name" value="EF-G_D2"/>
    <property type="match status" value="1"/>
</dbReference>
<evidence type="ECO:0000256" key="3">
    <source>
        <dbReference type="ARBA" id="ARBA00022741"/>
    </source>
</evidence>
<keyword evidence="4" id="KW-0648">Protein biosynthesis</keyword>
<evidence type="ECO:0000313" key="9">
    <source>
        <dbReference type="Proteomes" id="UP000178570"/>
    </source>
</evidence>
<sequence>MAKNNNKNLARQNLASQNSSGQVERPPVVVIMGHVDHGKTSLLDYIRKTKVASREAGGITQHVSAYEITVNSNPASLESIKGQRKITFIDTPGHEAFTKIRERGTRVADIAVLVIASEEGLKPQTKEVLNFIKEAKIPYIIALNKSDLPQANQDKVKQQLAELEIYVEDWGGKIPCLNISAKTGAGINELLEMIVLMAEMEELKADPSSEPEGIIIESSLDPQKGIFATGIILNGTLALGQTIYTKTAEVKIKSLENFSKERVKSLSFSSPAIIIGWNQPPEAGETFSTKKPEREIKIESELNRKAAGKEKTFSLILKADAAGSVEALEAVILPIFKEVELTPVVEDKSAGPISLTDIKTAENTNAAIISFRSKITNEVGNYIRDRKIKIFESEIIYELQENLKKYLEELIKPDEEKLTGKLEILEIFSEKDKKNKQVVGGRLFEGKARKGQRINIKRTEELVGQAKILSIKKGKQEMESSEAVNEIGLQIETSADISKGDIFEFRV</sequence>
<dbReference type="InterPro" id="IPR005225">
    <property type="entry name" value="Small_GTP-bd"/>
</dbReference>
<dbReference type="InterPro" id="IPR027417">
    <property type="entry name" value="P-loop_NTPase"/>
</dbReference>
<evidence type="ECO:0000256" key="5">
    <source>
        <dbReference type="ARBA" id="ARBA00023134"/>
    </source>
</evidence>
<feature type="domain" description="Tr-type G" evidence="7">
    <location>
        <begin position="24"/>
        <end position="204"/>
    </location>
</feature>
<evidence type="ECO:0000259" key="7">
    <source>
        <dbReference type="PROSITE" id="PS51722"/>
    </source>
</evidence>
<dbReference type="PRINTS" id="PR00315">
    <property type="entry name" value="ELONGATNFCT"/>
</dbReference>
<dbReference type="GO" id="GO:0005737">
    <property type="term" value="C:cytoplasm"/>
    <property type="evidence" value="ECO:0007669"/>
    <property type="project" value="TreeGrafter"/>
</dbReference>
<dbReference type="EMBL" id="MHHY01000007">
    <property type="protein sequence ID" value="OGY40552.1"/>
    <property type="molecule type" value="Genomic_DNA"/>
</dbReference>
<dbReference type="SUPFAM" id="SSF50447">
    <property type="entry name" value="Translation proteins"/>
    <property type="match status" value="2"/>
</dbReference>
<keyword evidence="2" id="KW-0396">Initiation factor</keyword>
<dbReference type="STRING" id="1797529.A2570_02330"/>
<dbReference type="GO" id="GO:0003743">
    <property type="term" value="F:translation initiation factor activity"/>
    <property type="evidence" value="ECO:0007669"/>
    <property type="project" value="UniProtKB-KW"/>
</dbReference>
<keyword evidence="5" id="KW-0342">GTP-binding</keyword>
<feature type="region of interest" description="Disordered" evidence="6">
    <location>
        <begin position="1"/>
        <end position="25"/>
    </location>
</feature>
<dbReference type="CDD" id="cd01887">
    <property type="entry name" value="IF2_eIF5B"/>
    <property type="match status" value="1"/>
</dbReference>